<dbReference type="GO" id="GO:0046872">
    <property type="term" value="F:metal ion binding"/>
    <property type="evidence" value="ECO:0007669"/>
    <property type="project" value="UniProtKB-KW"/>
</dbReference>
<evidence type="ECO:0000313" key="7">
    <source>
        <dbReference type="Proteomes" id="UP000700596"/>
    </source>
</evidence>
<dbReference type="GO" id="GO:0036054">
    <property type="term" value="F:protein-malonyllysine demalonylase activity"/>
    <property type="evidence" value="ECO:0007669"/>
    <property type="project" value="InterPro"/>
</dbReference>
<evidence type="ECO:0000256" key="2">
    <source>
        <dbReference type="ARBA" id="ARBA00022679"/>
    </source>
</evidence>
<evidence type="ECO:0000256" key="4">
    <source>
        <dbReference type="PROSITE-ProRule" id="PRU00236"/>
    </source>
</evidence>
<keyword evidence="2" id="KW-0808">Transferase</keyword>
<dbReference type="Pfam" id="PF02146">
    <property type="entry name" value="SIR2"/>
    <property type="match status" value="1"/>
</dbReference>
<feature type="binding site" evidence="4">
    <location>
        <position position="139"/>
    </location>
    <ligand>
        <name>Zn(2+)</name>
        <dbReference type="ChEBI" id="CHEBI:29105"/>
    </ligand>
</feature>
<proteinExistence type="inferred from homology"/>
<evidence type="ECO:0000313" key="6">
    <source>
        <dbReference type="EMBL" id="KAH7135761.1"/>
    </source>
</evidence>
<evidence type="ECO:0000256" key="1">
    <source>
        <dbReference type="ARBA" id="ARBA00006924"/>
    </source>
</evidence>
<dbReference type="SUPFAM" id="SSF52467">
    <property type="entry name" value="DHS-like NAD/FAD-binding domain"/>
    <property type="match status" value="1"/>
</dbReference>
<dbReference type="GO" id="GO:0070403">
    <property type="term" value="F:NAD+ binding"/>
    <property type="evidence" value="ECO:0007669"/>
    <property type="project" value="InterPro"/>
</dbReference>
<dbReference type="CDD" id="cd01412">
    <property type="entry name" value="SIRT5_Af1_CobB"/>
    <property type="match status" value="1"/>
</dbReference>
<dbReference type="GO" id="GO:0036055">
    <property type="term" value="F:protein-succinyllysine desuccinylase activity"/>
    <property type="evidence" value="ECO:0007669"/>
    <property type="project" value="InterPro"/>
</dbReference>
<keyword evidence="7" id="KW-1185">Reference proteome</keyword>
<comment type="similarity">
    <text evidence="1">Belongs to the sirtuin family. Class I subfamily.</text>
</comment>
<dbReference type="InterPro" id="IPR029035">
    <property type="entry name" value="DHS-like_NAD/FAD-binding_dom"/>
</dbReference>
<dbReference type="Gene3D" id="3.40.50.1220">
    <property type="entry name" value="TPP-binding domain"/>
    <property type="match status" value="1"/>
</dbReference>
<dbReference type="EMBL" id="JAGMWT010000002">
    <property type="protein sequence ID" value="KAH7135761.1"/>
    <property type="molecule type" value="Genomic_DNA"/>
</dbReference>
<dbReference type="PANTHER" id="PTHR11085:SF10">
    <property type="entry name" value="NAD-DEPENDENT PROTEIN DEACYLASE SIRTUIN-5, MITOCHONDRIAL-RELATED"/>
    <property type="match status" value="1"/>
</dbReference>
<dbReference type="InterPro" id="IPR050134">
    <property type="entry name" value="NAD-dep_sirtuin_deacylases"/>
</dbReference>
<dbReference type="InterPro" id="IPR026590">
    <property type="entry name" value="Ssirtuin_cat_dom"/>
</dbReference>
<feature type="domain" description="Deacetylase sirtuin-type" evidence="5">
    <location>
        <begin position="9"/>
        <end position="306"/>
    </location>
</feature>
<gene>
    <name evidence="6" type="ORF">B0J11DRAFT_611642</name>
</gene>
<dbReference type="PROSITE" id="PS50305">
    <property type="entry name" value="SIRTUIN"/>
    <property type="match status" value="1"/>
</dbReference>
<dbReference type="GO" id="GO:0005634">
    <property type="term" value="C:nucleus"/>
    <property type="evidence" value="ECO:0007669"/>
    <property type="project" value="TreeGrafter"/>
</dbReference>
<sequence length="317" mass="34828">MASTAAHSSVVPPHDLESFQAHLSKSKRILALLGAGLSASSGLPTFRGAGGLWRTHEATDLATPEAFDRDPGLVWQFYSYRRHMALKAKPNPAHYALAELAKKKDFMTLSQNVDGLSPRAGHPDDKLKLLHGSLFDVKCSEFFCKHIEHNNYTDPIVPALAIPTDESDPTTTTARQQKELDISDENVALPELDYRHLPRCPTCQRGLLRPGVVWFGEALPRKVLDDIDEWIKENRAIDLIMVIGTSAKVYPAAGYVDLARNLGARVAVINMDPNDIPAIGLSEGDWFFQGDAAQIVPEILKGVIGELGEMKDLAEET</sequence>
<dbReference type="AlphaFoldDB" id="A0A9P9EFR4"/>
<dbReference type="Gene3D" id="3.30.1600.10">
    <property type="entry name" value="SIR2/SIRT2 'Small Domain"/>
    <property type="match status" value="1"/>
</dbReference>
<feature type="binding site" evidence="4">
    <location>
        <position position="203"/>
    </location>
    <ligand>
        <name>Zn(2+)</name>
        <dbReference type="ChEBI" id="CHEBI:29105"/>
    </ligand>
</feature>
<feature type="binding site" evidence="4">
    <location>
        <position position="144"/>
    </location>
    <ligand>
        <name>Zn(2+)</name>
        <dbReference type="ChEBI" id="CHEBI:29105"/>
    </ligand>
</feature>
<dbReference type="InterPro" id="IPR027546">
    <property type="entry name" value="Sirtuin_class_III"/>
</dbReference>
<dbReference type="InterPro" id="IPR026591">
    <property type="entry name" value="Sirtuin_cat_small_dom_sf"/>
</dbReference>
<feature type="active site" description="Proton acceptor" evidence="4">
    <location>
        <position position="131"/>
    </location>
</feature>
<evidence type="ECO:0000259" key="5">
    <source>
        <dbReference type="PROSITE" id="PS50305"/>
    </source>
</evidence>
<keyword evidence="3" id="KW-0520">NAD</keyword>
<accession>A0A9P9EFR4</accession>
<dbReference type="OrthoDB" id="424302at2759"/>
<dbReference type="PANTHER" id="PTHR11085">
    <property type="entry name" value="NAD-DEPENDENT PROTEIN DEACYLASE SIRTUIN-5, MITOCHONDRIAL-RELATED"/>
    <property type="match status" value="1"/>
</dbReference>
<dbReference type="InterPro" id="IPR003000">
    <property type="entry name" value="Sirtuin"/>
</dbReference>
<evidence type="ECO:0000256" key="3">
    <source>
        <dbReference type="ARBA" id="ARBA00023027"/>
    </source>
</evidence>
<organism evidence="6 7">
    <name type="scientific">Dendryphion nanum</name>
    <dbReference type="NCBI Taxonomy" id="256645"/>
    <lineage>
        <taxon>Eukaryota</taxon>
        <taxon>Fungi</taxon>
        <taxon>Dikarya</taxon>
        <taxon>Ascomycota</taxon>
        <taxon>Pezizomycotina</taxon>
        <taxon>Dothideomycetes</taxon>
        <taxon>Pleosporomycetidae</taxon>
        <taxon>Pleosporales</taxon>
        <taxon>Torulaceae</taxon>
        <taxon>Dendryphion</taxon>
    </lineage>
</organism>
<feature type="binding site" evidence="4">
    <location>
        <position position="200"/>
    </location>
    <ligand>
        <name>Zn(2+)</name>
        <dbReference type="ChEBI" id="CHEBI:29105"/>
    </ligand>
</feature>
<name>A0A9P9EFR4_9PLEO</name>
<keyword evidence="4" id="KW-0479">Metal-binding</keyword>
<reference evidence="6" key="1">
    <citation type="journal article" date="2021" name="Nat. Commun.">
        <title>Genetic determinants of endophytism in the Arabidopsis root mycobiome.</title>
        <authorList>
            <person name="Mesny F."/>
            <person name="Miyauchi S."/>
            <person name="Thiergart T."/>
            <person name="Pickel B."/>
            <person name="Atanasova L."/>
            <person name="Karlsson M."/>
            <person name="Huettel B."/>
            <person name="Barry K.W."/>
            <person name="Haridas S."/>
            <person name="Chen C."/>
            <person name="Bauer D."/>
            <person name="Andreopoulos W."/>
            <person name="Pangilinan J."/>
            <person name="LaButti K."/>
            <person name="Riley R."/>
            <person name="Lipzen A."/>
            <person name="Clum A."/>
            <person name="Drula E."/>
            <person name="Henrissat B."/>
            <person name="Kohler A."/>
            <person name="Grigoriev I.V."/>
            <person name="Martin F.M."/>
            <person name="Hacquard S."/>
        </authorList>
    </citation>
    <scope>NUCLEOTIDE SEQUENCE</scope>
    <source>
        <strain evidence="6">MPI-CAGE-CH-0243</strain>
    </source>
</reference>
<dbReference type="Proteomes" id="UP000700596">
    <property type="component" value="Unassembled WGS sequence"/>
</dbReference>
<protein>
    <submittedName>
        <fullName evidence="6">NAD-dependent deacetylase-like protein sirtuin-5</fullName>
    </submittedName>
</protein>
<dbReference type="GO" id="GO:0017136">
    <property type="term" value="F:histone deacetylase activity, NAD-dependent"/>
    <property type="evidence" value="ECO:0007669"/>
    <property type="project" value="TreeGrafter"/>
</dbReference>
<comment type="caution">
    <text evidence="6">The sequence shown here is derived from an EMBL/GenBank/DDBJ whole genome shotgun (WGS) entry which is preliminary data.</text>
</comment>
<keyword evidence="4" id="KW-0862">Zinc</keyword>